<dbReference type="Pfam" id="PF24524">
    <property type="entry name" value="DUF7596"/>
    <property type="match status" value="1"/>
</dbReference>
<name>A0AA36G3W2_9BILA</name>
<evidence type="ECO:0000259" key="1">
    <source>
        <dbReference type="Pfam" id="PF24524"/>
    </source>
</evidence>
<feature type="domain" description="DUF7596" evidence="1">
    <location>
        <begin position="9"/>
        <end position="149"/>
    </location>
</feature>
<organism evidence="2 3">
    <name type="scientific">Mesorhabditis spiculigera</name>
    <dbReference type="NCBI Taxonomy" id="96644"/>
    <lineage>
        <taxon>Eukaryota</taxon>
        <taxon>Metazoa</taxon>
        <taxon>Ecdysozoa</taxon>
        <taxon>Nematoda</taxon>
        <taxon>Chromadorea</taxon>
        <taxon>Rhabditida</taxon>
        <taxon>Rhabditina</taxon>
        <taxon>Rhabditomorpha</taxon>
        <taxon>Rhabditoidea</taxon>
        <taxon>Rhabditidae</taxon>
        <taxon>Mesorhabditinae</taxon>
        <taxon>Mesorhabditis</taxon>
    </lineage>
</organism>
<evidence type="ECO:0000313" key="3">
    <source>
        <dbReference type="Proteomes" id="UP001177023"/>
    </source>
</evidence>
<accession>A0AA36G3W2</accession>
<gene>
    <name evidence="2" type="ORF">MSPICULIGERA_LOCUS10433</name>
</gene>
<feature type="non-terminal residue" evidence="2">
    <location>
        <position position="1"/>
    </location>
</feature>
<protein>
    <recommendedName>
        <fullName evidence="1">DUF7596 domain-containing protein</fullName>
    </recommendedName>
</protein>
<dbReference type="Gene3D" id="3.40.630.90">
    <property type="match status" value="1"/>
</dbReference>
<dbReference type="Proteomes" id="UP001177023">
    <property type="component" value="Unassembled WGS sequence"/>
</dbReference>
<reference evidence="2" key="1">
    <citation type="submission" date="2023-06" db="EMBL/GenBank/DDBJ databases">
        <authorList>
            <person name="Delattre M."/>
        </authorList>
    </citation>
    <scope>NUCLEOTIDE SEQUENCE</scope>
    <source>
        <strain evidence="2">AF72</strain>
    </source>
</reference>
<proteinExistence type="predicted"/>
<sequence length="305" mass="33994">MSSGCVSISKSAFLPAAALPEATTARIDSKDGKSLVQQTLIKYSQNQAYCVLSTFDGALENKEITVDTDKENPLQLKLDRIAETKVNKSLLPVFVQFHHPLKQRSAESHISDRSFEAVLGRFNLELKKNVTMDSFERLSSWRDEAGFVVSDRDRYELATFDTKALLKELMPADTPVTKYAASDLEAVIDFDESVCGTKRASLIAALAKHSEIYLIKTSASVDGLLAAKGDRIVALYAETIELAHALIKHYIAVKKLSKVTFFTRCGVWQTEPSTSRPVYRFHTRTIPSQLKWNKVYAANFGVHLV</sequence>
<dbReference type="AlphaFoldDB" id="A0AA36G3W2"/>
<evidence type="ECO:0000313" key="2">
    <source>
        <dbReference type="EMBL" id="CAJ0572039.1"/>
    </source>
</evidence>
<keyword evidence="3" id="KW-1185">Reference proteome</keyword>
<comment type="caution">
    <text evidence="2">The sequence shown here is derived from an EMBL/GenBank/DDBJ whole genome shotgun (WGS) entry which is preliminary data.</text>
</comment>
<dbReference type="InterPro" id="IPR056017">
    <property type="entry name" value="DUF7596"/>
</dbReference>
<dbReference type="EMBL" id="CATQJA010002589">
    <property type="protein sequence ID" value="CAJ0572039.1"/>
    <property type="molecule type" value="Genomic_DNA"/>
</dbReference>